<dbReference type="UniPathway" id="UPA00028">
    <property type="reaction ID" value="UER00004"/>
</dbReference>
<dbReference type="GO" id="GO:0008677">
    <property type="term" value="F:2-dehydropantoate 2-reductase activity"/>
    <property type="evidence" value="ECO:0007669"/>
    <property type="project" value="UniProtKB-EC"/>
</dbReference>
<evidence type="ECO:0000256" key="7">
    <source>
        <dbReference type="ARBA" id="ARBA00022857"/>
    </source>
</evidence>
<comment type="pathway">
    <text evidence="2 11">Cofactor biosynthesis; (R)-pantothenate biosynthesis; (R)-pantoate from 3-methyl-2-oxobutanoate: step 2/2.</text>
</comment>
<dbReference type="Gene3D" id="3.40.50.720">
    <property type="entry name" value="NAD(P)-binding Rossmann-like Domain"/>
    <property type="match status" value="1"/>
</dbReference>
<dbReference type="InterPro" id="IPR013332">
    <property type="entry name" value="KPR_N"/>
</dbReference>
<evidence type="ECO:0000259" key="13">
    <source>
        <dbReference type="Pfam" id="PF08546"/>
    </source>
</evidence>
<keyword evidence="7 11" id="KW-0521">NADP</keyword>
<evidence type="ECO:0000256" key="9">
    <source>
        <dbReference type="ARBA" id="ARBA00032024"/>
    </source>
</evidence>
<dbReference type="GO" id="GO:0005737">
    <property type="term" value="C:cytoplasm"/>
    <property type="evidence" value="ECO:0007669"/>
    <property type="project" value="TreeGrafter"/>
</dbReference>
<protein>
    <recommendedName>
        <fullName evidence="5 11">2-dehydropantoate 2-reductase</fullName>
        <ecNumber evidence="4 11">1.1.1.169</ecNumber>
    </recommendedName>
    <alternativeName>
        <fullName evidence="9 11">Ketopantoate reductase</fullName>
    </alternativeName>
</protein>
<dbReference type="AlphaFoldDB" id="A0A0E3ZKW5"/>
<gene>
    <name evidence="14" type="ORF">CL55_00015430</name>
</gene>
<dbReference type="InterPro" id="IPR008927">
    <property type="entry name" value="6-PGluconate_DH-like_C_sf"/>
</dbReference>
<dbReference type="RefSeq" id="WP_046330579.1">
    <property type="nucleotide sequence ID" value="NZ_CP007501.1"/>
</dbReference>
<dbReference type="EC" id="1.1.1.169" evidence="4 11"/>
<feature type="domain" description="Ketopantoate reductase C-terminal" evidence="13">
    <location>
        <begin position="176"/>
        <end position="295"/>
    </location>
</feature>
<dbReference type="Proteomes" id="UP000061135">
    <property type="component" value="Chromosome"/>
</dbReference>
<dbReference type="FunFam" id="1.10.1040.10:FF:000017">
    <property type="entry name" value="2-dehydropantoate 2-reductase"/>
    <property type="match status" value="1"/>
</dbReference>
<feature type="domain" description="Ketopantoate reductase N-terminal" evidence="12">
    <location>
        <begin position="3"/>
        <end position="148"/>
    </location>
</feature>
<evidence type="ECO:0000256" key="10">
    <source>
        <dbReference type="ARBA" id="ARBA00048793"/>
    </source>
</evidence>
<dbReference type="NCBIfam" id="TIGR00745">
    <property type="entry name" value="apbA_panE"/>
    <property type="match status" value="1"/>
</dbReference>
<dbReference type="OrthoDB" id="9796561at2"/>
<evidence type="ECO:0000256" key="4">
    <source>
        <dbReference type="ARBA" id="ARBA00013014"/>
    </source>
</evidence>
<organism evidence="14 15">
    <name type="scientific">Polynucleobacter duraquae</name>
    <dbReference type="NCBI Taxonomy" id="1835254"/>
    <lineage>
        <taxon>Bacteria</taxon>
        <taxon>Pseudomonadati</taxon>
        <taxon>Pseudomonadota</taxon>
        <taxon>Betaproteobacteria</taxon>
        <taxon>Burkholderiales</taxon>
        <taxon>Burkholderiaceae</taxon>
        <taxon>Polynucleobacter</taxon>
    </lineage>
</organism>
<dbReference type="Pfam" id="PF08546">
    <property type="entry name" value="ApbA_C"/>
    <property type="match status" value="1"/>
</dbReference>
<dbReference type="SUPFAM" id="SSF48179">
    <property type="entry name" value="6-phosphogluconate dehydrogenase C-terminal domain-like"/>
    <property type="match status" value="1"/>
</dbReference>
<comment type="function">
    <text evidence="1 11">Catalyzes the NADPH-dependent reduction of ketopantoate into pantoic acid.</text>
</comment>
<evidence type="ECO:0000259" key="12">
    <source>
        <dbReference type="Pfam" id="PF02558"/>
    </source>
</evidence>
<evidence type="ECO:0000256" key="1">
    <source>
        <dbReference type="ARBA" id="ARBA00002919"/>
    </source>
</evidence>
<dbReference type="GO" id="GO:0015940">
    <property type="term" value="P:pantothenate biosynthetic process"/>
    <property type="evidence" value="ECO:0007669"/>
    <property type="project" value="UniProtKB-UniPathway"/>
</dbReference>
<dbReference type="InterPro" id="IPR013328">
    <property type="entry name" value="6PGD_dom2"/>
</dbReference>
<dbReference type="InterPro" id="IPR013752">
    <property type="entry name" value="KPA_reductase"/>
</dbReference>
<dbReference type="STRING" id="1835254.CL55_00015430"/>
<comment type="catalytic activity">
    <reaction evidence="10 11">
        <text>(R)-pantoate + NADP(+) = 2-dehydropantoate + NADPH + H(+)</text>
        <dbReference type="Rhea" id="RHEA:16233"/>
        <dbReference type="ChEBI" id="CHEBI:11561"/>
        <dbReference type="ChEBI" id="CHEBI:15378"/>
        <dbReference type="ChEBI" id="CHEBI:15980"/>
        <dbReference type="ChEBI" id="CHEBI:57783"/>
        <dbReference type="ChEBI" id="CHEBI:58349"/>
        <dbReference type="EC" id="1.1.1.169"/>
    </reaction>
</comment>
<dbReference type="Gene3D" id="1.10.1040.10">
    <property type="entry name" value="N-(1-d-carboxylethyl)-l-norvaline Dehydrogenase, domain 2"/>
    <property type="match status" value="1"/>
</dbReference>
<evidence type="ECO:0000256" key="3">
    <source>
        <dbReference type="ARBA" id="ARBA00007870"/>
    </source>
</evidence>
<evidence type="ECO:0000256" key="11">
    <source>
        <dbReference type="RuleBase" id="RU362068"/>
    </source>
</evidence>
<keyword evidence="8 11" id="KW-0560">Oxidoreductase</keyword>
<keyword evidence="6 11" id="KW-0566">Pantothenate biosynthesis</keyword>
<evidence type="ECO:0000313" key="15">
    <source>
        <dbReference type="Proteomes" id="UP000061135"/>
    </source>
</evidence>
<dbReference type="HOGENOM" id="CLU_031468_6_1_4"/>
<evidence type="ECO:0000313" key="14">
    <source>
        <dbReference type="EMBL" id="AKD25876.1"/>
    </source>
</evidence>
<dbReference type="KEGG" id="pdq:CL55_00015430"/>
<accession>A0A0E3ZKW5</accession>
<evidence type="ECO:0000256" key="5">
    <source>
        <dbReference type="ARBA" id="ARBA00019465"/>
    </source>
</evidence>
<dbReference type="PATRIC" id="fig|576611.7.peg.1569"/>
<sequence>MKILIVGAGGIGGFFGAKLHQSGADVTYLLREQRQQLIQKQGLTVETPRGSFTIRPKTVLAKQLEPIYDLIILACKAFDLKDATDAISKASSKGVILPFLNGFTHLDTLDRQFGRERVMGGVAHIAATISESGAIKQLTELNSLTVGPRTPGQEALCQALFALCKKADFDSFYKENIEQALWDKWTFLAALAGMTTICRGSIGDIAATHYGKDLSGKMFAECCAIAASQGRPIDGSTQSSSKDILVKEGSPFTASMLRDLLAGKRDEHEHILGDLISFANLSSIDCPLLKIAYTHMAVEGKGRI</sequence>
<dbReference type="FunFam" id="3.40.50.720:FF:000307">
    <property type="entry name" value="2-dehydropantoate 2-reductase"/>
    <property type="match status" value="1"/>
</dbReference>
<dbReference type="PANTHER" id="PTHR21708">
    <property type="entry name" value="PROBABLE 2-DEHYDROPANTOATE 2-REDUCTASE"/>
    <property type="match status" value="1"/>
</dbReference>
<name>A0A0E3ZKW5_9BURK</name>
<dbReference type="InterPro" id="IPR003710">
    <property type="entry name" value="ApbA"/>
</dbReference>
<proteinExistence type="inferred from homology"/>
<dbReference type="Pfam" id="PF02558">
    <property type="entry name" value="ApbA"/>
    <property type="match status" value="1"/>
</dbReference>
<dbReference type="EMBL" id="CP007501">
    <property type="protein sequence ID" value="AKD25876.1"/>
    <property type="molecule type" value="Genomic_DNA"/>
</dbReference>
<dbReference type="InterPro" id="IPR051402">
    <property type="entry name" value="KPR-Related"/>
</dbReference>
<evidence type="ECO:0000256" key="8">
    <source>
        <dbReference type="ARBA" id="ARBA00023002"/>
    </source>
</evidence>
<comment type="similarity">
    <text evidence="3 11">Belongs to the ketopantoate reductase family.</text>
</comment>
<dbReference type="PANTHER" id="PTHR21708:SF26">
    <property type="entry name" value="2-DEHYDROPANTOATE 2-REDUCTASE"/>
    <property type="match status" value="1"/>
</dbReference>
<reference evidence="14 15" key="1">
    <citation type="submission" date="2014-03" db="EMBL/GenBank/DDBJ databases">
        <title>Genome of Polynucleobacter strain MWH-MoK4.</title>
        <authorList>
            <person name="Hahn M.W."/>
        </authorList>
    </citation>
    <scope>NUCLEOTIDE SEQUENCE [LARGE SCALE GENOMIC DNA]</scope>
    <source>
        <strain evidence="14 15">MWH-MoK4</strain>
    </source>
</reference>
<dbReference type="SUPFAM" id="SSF51735">
    <property type="entry name" value="NAD(P)-binding Rossmann-fold domains"/>
    <property type="match status" value="1"/>
</dbReference>
<evidence type="ECO:0000256" key="2">
    <source>
        <dbReference type="ARBA" id="ARBA00004994"/>
    </source>
</evidence>
<dbReference type="InterPro" id="IPR036291">
    <property type="entry name" value="NAD(P)-bd_dom_sf"/>
</dbReference>
<evidence type="ECO:0000256" key="6">
    <source>
        <dbReference type="ARBA" id="ARBA00022655"/>
    </source>
</evidence>
<keyword evidence="15" id="KW-1185">Reference proteome</keyword>